<keyword evidence="4" id="KW-0788">Thiol protease</keyword>
<keyword evidence="2" id="KW-0645">Protease</keyword>
<dbReference type="InterPro" id="IPR025661">
    <property type="entry name" value="Pept_asp_AS"/>
</dbReference>
<feature type="domain" description="Cathepsin propeptide inhibitor" evidence="8">
    <location>
        <begin position="24"/>
        <end position="84"/>
    </location>
</feature>
<dbReference type="SUPFAM" id="SSF54001">
    <property type="entry name" value="Cysteine proteinases"/>
    <property type="match status" value="1"/>
</dbReference>
<evidence type="ECO:0000256" key="5">
    <source>
        <dbReference type="ARBA" id="ARBA00023157"/>
    </source>
</evidence>
<dbReference type="InterPro" id="IPR013201">
    <property type="entry name" value="Prot_inhib_I29"/>
</dbReference>
<dbReference type="CDD" id="cd02248">
    <property type="entry name" value="Peptidase_C1A"/>
    <property type="match status" value="1"/>
</dbReference>
<evidence type="ECO:0000259" key="7">
    <source>
        <dbReference type="SMART" id="SM00645"/>
    </source>
</evidence>
<keyword evidence="10" id="KW-1185">Reference proteome</keyword>
<feature type="domain" description="Peptidase C1A papain C-terminal" evidence="7">
    <location>
        <begin position="108"/>
        <end position="316"/>
    </location>
</feature>
<dbReference type="GO" id="GO:0008234">
    <property type="term" value="F:cysteine-type peptidase activity"/>
    <property type="evidence" value="ECO:0007669"/>
    <property type="project" value="UniProtKB-KW"/>
</dbReference>
<accession>A0ABD1F2X6</accession>
<evidence type="ECO:0008006" key="11">
    <source>
        <dbReference type="Google" id="ProtNLM"/>
    </source>
</evidence>
<evidence type="ECO:0000256" key="6">
    <source>
        <dbReference type="SAM" id="SignalP"/>
    </source>
</evidence>
<dbReference type="PANTHER" id="PTHR12411">
    <property type="entry name" value="CYSTEINE PROTEASE FAMILY C1-RELATED"/>
    <property type="match status" value="1"/>
</dbReference>
<evidence type="ECO:0000256" key="4">
    <source>
        <dbReference type="ARBA" id="ARBA00022807"/>
    </source>
</evidence>
<protein>
    <recommendedName>
        <fullName evidence="11">Cathepsin L</fullName>
    </recommendedName>
</protein>
<name>A0ABD1F2X6_HYPHA</name>
<evidence type="ECO:0000256" key="1">
    <source>
        <dbReference type="ARBA" id="ARBA00008455"/>
    </source>
</evidence>
<dbReference type="Proteomes" id="UP001566132">
    <property type="component" value="Unassembled WGS sequence"/>
</dbReference>
<sequence>MKAFFLASFLVVAVVAVENHATLFQSFKAAHGKTYSNQVEEMTRFNIFQENLKNIEEHNALYAQGLVTYNKSINQFTDMTDEEFQALLTLHAKPTLKTTPYVKLGVEIPTSVDWRSEGYVTGVKDQGNCGSCWAFSLTGSTEGAYYRKHKSLVSLSEQQLVDCNTVDAGCNGGALDASFPYIEKYGLESEASYPYTAKDGTCKYDASKVVTKVSSYHSISRDESSLEEAVATIGPVSVAMDATYLSSYSSGIYSSSKCSPSGLNHGVLVVGYGTENGSKYWIVKNSWGASWGEQGYFKLLRGVNECGVAEDDVYPVIN</sequence>
<reference evidence="9 10" key="1">
    <citation type="submission" date="2024-05" db="EMBL/GenBank/DDBJ databases">
        <title>Genetic variation in Jamaican populations of the coffee berry borer (Hypothenemus hampei).</title>
        <authorList>
            <person name="Errbii M."/>
            <person name="Myrie A."/>
        </authorList>
    </citation>
    <scope>NUCLEOTIDE SEQUENCE [LARGE SCALE GENOMIC DNA]</scope>
    <source>
        <strain evidence="9">JA-Hopewell-2020-01-JO</strain>
        <tissue evidence="9">Whole body</tissue>
    </source>
</reference>
<organism evidence="9 10">
    <name type="scientific">Hypothenemus hampei</name>
    <name type="common">Coffee berry borer</name>
    <dbReference type="NCBI Taxonomy" id="57062"/>
    <lineage>
        <taxon>Eukaryota</taxon>
        <taxon>Metazoa</taxon>
        <taxon>Ecdysozoa</taxon>
        <taxon>Arthropoda</taxon>
        <taxon>Hexapoda</taxon>
        <taxon>Insecta</taxon>
        <taxon>Pterygota</taxon>
        <taxon>Neoptera</taxon>
        <taxon>Endopterygota</taxon>
        <taxon>Coleoptera</taxon>
        <taxon>Polyphaga</taxon>
        <taxon>Cucujiformia</taxon>
        <taxon>Curculionidae</taxon>
        <taxon>Scolytinae</taxon>
        <taxon>Hypothenemus</taxon>
    </lineage>
</organism>
<dbReference type="InterPro" id="IPR039417">
    <property type="entry name" value="Peptidase_C1A_papain-like"/>
</dbReference>
<evidence type="ECO:0000313" key="9">
    <source>
        <dbReference type="EMBL" id="KAL1509140.1"/>
    </source>
</evidence>
<evidence type="ECO:0000256" key="2">
    <source>
        <dbReference type="ARBA" id="ARBA00022670"/>
    </source>
</evidence>
<dbReference type="PROSITE" id="PS00640">
    <property type="entry name" value="THIOL_PROTEASE_ASN"/>
    <property type="match status" value="1"/>
</dbReference>
<keyword evidence="6" id="KW-0732">Signal</keyword>
<feature type="signal peptide" evidence="6">
    <location>
        <begin position="1"/>
        <end position="16"/>
    </location>
</feature>
<dbReference type="PROSITE" id="PS00639">
    <property type="entry name" value="THIOL_PROTEASE_HIS"/>
    <property type="match status" value="1"/>
</dbReference>
<comment type="caution">
    <text evidence="9">The sequence shown here is derived from an EMBL/GenBank/DDBJ whole genome shotgun (WGS) entry which is preliminary data.</text>
</comment>
<dbReference type="GO" id="GO:0006508">
    <property type="term" value="P:proteolysis"/>
    <property type="evidence" value="ECO:0007669"/>
    <property type="project" value="UniProtKB-KW"/>
</dbReference>
<evidence type="ECO:0000259" key="8">
    <source>
        <dbReference type="SMART" id="SM00848"/>
    </source>
</evidence>
<evidence type="ECO:0000256" key="3">
    <source>
        <dbReference type="ARBA" id="ARBA00022801"/>
    </source>
</evidence>
<dbReference type="InterPro" id="IPR000668">
    <property type="entry name" value="Peptidase_C1A_C"/>
</dbReference>
<dbReference type="InterPro" id="IPR013128">
    <property type="entry name" value="Peptidase_C1A"/>
</dbReference>
<dbReference type="SMART" id="SM00848">
    <property type="entry name" value="Inhibitor_I29"/>
    <property type="match status" value="1"/>
</dbReference>
<dbReference type="Gene3D" id="3.90.70.10">
    <property type="entry name" value="Cysteine proteinases"/>
    <property type="match status" value="1"/>
</dbReference>
<evidence type="ECO:0000313" key="10">
    <source>
        <dbReference type="Proteomes" id="UP001566132"/>
    </source>
</evidence>
<dbReference type="InterPro" id="IPR025660">
    <property type="entry name" value="Pept_his_AS"/>
</dbReference>
<gene>
    <name evidence="9" type="ORF">ABEB36_003925</name>
</gene>
<dbReference type="AlphaFoldDB" id="A0ABD1F2X6"/>
<feature type="chain" id="PRO_5044780758" description="Cathepsin L" evidence="6">
    <location>
        <begin position="17"/>
        <end position="318"/>
    </location>
</feature>
<dbReference type="FunFam" id="3.90.70.10:FF:000006">
    <property type="entry name" value="Cathepsin S"/>
    <property type="match status" value="1"/>
</dbReference>
<dbReference type="PRINTS" id="PR00705">
    <property type="entry name" value="PAPAIN"/>
</dbReference>
<dbReference type="InterPro" id="IPR038765">
    <property type="entry name" value="Papain-like_cys_pep_sf"/>
</dbReference>
<dbReference type="SMART" id="SM00645">
    <property type="entry name" value="Pept_C1"/>
    <property type="match status" value="1"/>
</dbReference>
<dbReference type="EMBL" id="JBDJPC010000003">
    <property type="protein sequence ID" value="KAL1509140.1"/>
    <property type="molecule type" value="Genomic_DNA"/>
</dbReference>
<keyword evidence="3" id="KW-0378">Hydrolase</keyword>
<dbReference type="Pfam" id="PF08246">
    <property type="entry name" value="Inhibitor_I29"/>
    <property type="match status" value="1"/>
</dbReference>
<comment type="similarity">
    <text evidence="1">Belongs to the peptidase C1 family.</text>
</comment>
<dbReference type="Pfam" id="PF00112">
    <property type="entry name" value="Peptidase_C1"/>
    <property type="match status" value="1"/>
</dbReference>
<proteinExistence type="inferred from homology"/>
<keyword evidence="5" id="KW-1015">Disulfide bond</keyword>